<organism evidence="3 4">
    <name type="scientific">Pelobates cultripes</name>
    <name type="common">Western spadefoot toad</name>
    <dbReference type="NCBI Taxonomy" id="61616"/>
    <lineage>
        <taxon>Eukaryota</taxon>
        <taxon>Metazoa</taxon>
        <taxon>Chordata</taxon>
        <taxon>Craniata</taxon>
        <taxon>Vertebrata</taxon>
        <taxon>Euteleostomi</taxon>
        <taxon>Amphibia</taxon>
        <taxon>Batrachia</taxon>
        <taxon>Anura</taxon>
        <taxon>Pelobatoidea</taxon>
        <taxon>Pelobatidae</taxon>
        <taxon>Pelobates</taxon>
    </lineage>
</organism>
<evidence type="ECO:0000313" key="3">
    <source>
        <dbReference type="EMBL" id="CAH2314029.1"/>
    </source>
</evidence>
<reference evidence="3" key="1">
    <citation type="submission" date="2022-03" db="EMBL/GenBank/DDBJ databases">
        <authorList>
            <person name="Alioto T."/>
            <person name="Alioto T."/>
            <person name="Gomez Garrido J."/>
        </authorList>
    </citation>
    <scope>NUCLEOTIDE SEQUENCE</scope>
</reference>
<dbReference type="AlphaFoldDB" id="A0AAD1WLX5"/>
<feature type="region of interest" description="Disordered" evidence="1">
    <location>
        <begin position="23"/>
        <end position="46"/>
    </location>
</feature>
<protein>
    <recommendedName>
        <fullName evidence="2">Aftiphilin clathrin-binding box domain-containing protein</fullName>
    </recommendedName>
</protein>
<evidence type="ECO:0000259" key="2">
    <source>
        <dbReference type="Pfam" id="PF15045"/>
    </source>
</evidence>
<evidence type="ECO:0000256" key="1">
    <source>
        <dbReference type="SAM" id="MobiDB-lite"/>
    </source>
</evidence>
<dbReference type="EMBL" id="OW240920">
    <property type="protein sequence ID" value="CAH2314029.1"/>
    <property type="molecule type" value="Genomic_DNA"/>
</dbReference>
<evidence type="ECO:0000313" key="4">
    <source>
        <dbReference type="Proteomes" id="UP001295444"/>
    </source>
</evidence>
<dbReference type="Proteomes" id="UP001295444">
    <property type="component" value="Chromosome 09"/>
</dbReference>
<feature type="domain" description="Aftiphilin clathrin-binding box" evidence="2">
    <location>
        <begin position="52"/>
        <end position="115"/>
    </location>
</feature>
<accession>A0AAD1WLX5</accession>
<name>A0AAD1WLX5_PELCU</name>
<sequence>MLQESLGWVFEDCFPSYSPPVIEDDIKPLEPPQPASGDLTTSPSHSQSATCLWGAVCDRRTHPNRQCKWEGSKLHNSYLSSLHIDPNDKLPAHKNKFPVTSPALREKQPPHKLSMGKEAELKLMKVRIYSMYICGSPKKQ</sequence>
<keyword evidence="4" id="KW-1185">Reference proteome</keyword>
<gene>
    <name evidence="3" type="ORF">PECUL_23A035045</name>
</gene>
<proteinExistence type="predicted"/>
<dbReference type="InterPro" id="IPR029205">
    <property type="entry name" value="Clathrin-bd"/>
</dbReference>
<dbReference type="Pfam" id="PF15045">
    <property type="entry name" value="Clathrin_bdg"/>
    <property type="match status" value="1"/>
</dbReference>